<dbReference type="Pfam" id="PF00892">
    <property type="entry name" value="EamA"/>
    <property type="match status" value="2"/>
</dbReference>
<evidence type="ECO:0000256" key="4">
    <source>
        <dbReference type="ARBA" id="ARBA00022989"/>
    </source>
</evidence>
<feature type="transmembrane region" description="Helical" evidence="6">
    <location>
        <begin position="214"/>
        <end position="237"/>
    </location>
</feature>
<comment type="subcellular location">
    <subcellularLocation>
        <location evidence="1">Cell membrane</location>
        <topology evidence="1">Multi-pass membrane protein</topology>
    </subcellularLocation>
</comment>
<protein>
    <submittedName>
        <fullName evidence="8">Unannotated protein</fullName>
    </submittedName>
</protein>
<evidence type="ECO:0000256" key="2">
    <source>
        <dbReference type="ARBA" id="ARBA00022475"/>
    </source>
</evidence>
<name>A0A6J6XGM3_9ZZZZ</name>
<dbReference type="InterPro" id="IPR000620">
    <property type="entry name" value="EamA_dom"/>
</dbReference>
<evidence type="ECO:0000256" key="3">
    <source>
        <dbReference type="ARBA" id="ARBA00022692"/>
    </source>
</evidence>
<organism evidence="8">
    <name type="scientific">freshwater metagenome</name>
    <dbReference type="NCBI Taxonomy" id="449393"/>
    <lineage>
        <taxon>unclassified sequences</taxon>
        <taxon>metagenomes</taxon>
        <taxon>ecological metagenomes</taxon>
    </lineage>
</organism>
<evidence type="ECO:0000259" key="7">
    <source>
        <dbReference type="Pfam" id="PF00892"/>
    </source>
</evidence>
<keyword evidence="5 6" id="KW-0472">Membrane</keyword>
<dbReference type="GO" id="GO:0005886">
    <property type="term" value="C:plasma membrane"/>
    <property type="evidence" value="ECO:0007669"/>
    <property type="project" value="UniProtKB-SubCell"/>
</dbReference>
<dbReference type="AlphaFoldDB" id="A0A6J6XGM3"/>
<keyword evidence="2" id="KW-1003">Cell membrane</keyword>
<feature type="domain" description="EamA" evidence="7">
    <location>
        <begin position="152"/>
        <end position="287"/>
    </location>
</feature>
<evidence type="ECO:0000313" key="8">
    <source>
        <dbReference type="EMBL" id="CAB4794913.1"/>
    </source>
</evidence>
<keyword evidence="3 6" id="KW-0812">Transmembrane</keyword>
<dbReference type="PANTHER" id="PTHR32322:SF18">
    <property type="entry name" value="S-ADENOSYLMETHIONINE_S-ADENOSYLHOMOCYSTEINE TRANSPORTER"/>
    <property type="match status" value="1"/>
</dbReference>
<feature type="transmembrane region" description="Helical" evidence="6">
    <location>
        <begin position="149"/>
        <end position="169"/>
    </location>
</feature>
<gene>
    <name evidence="8" type="ORF">UFOPK2975_00901</name>
</gene>
<reference evidence="8" key="1">
    <citation type="submission" date="2020-05" db="EMBL/GenBank/DDBJ databases">
        <authorList>
            <person name="Chiriac C."/>
            <person name="Salcher M."/>
            <person name="Ghai R."/>
            <person name="Kavagutti S V."/>
        </authorList>
    </citation>
    <scope>NUCLEOTIDE SEQUENCE</scope>
</reference>
<accession>A0A6J6XGM3</accession>
<sequence length="302" mass="32736">MLKNQRLLGFALVFLSSLGFSMAPTFSKRSYESGANTVGVLIVRFTVASVLMLLIRQFSSGQRVWPQPRLMFELFLLGAIGYSGAAFFYFTAIENMSSGVSIVIWYIYPVFVVLIGWAVFKTKPKRQTIFSLVSAMIGVAITVNQPGNATTKGVILILLSSLTYTFYTLSGSRAFKKTDLYTGVTFVMAGAAAAFWLYWLLAPSSTPVLFPQHMAGWLWIGALATFSTVLSTSSLFAGLKILGPNTTSVVNTVEPVLNIAAGILFLNEVFSLQQGVGAVFVVGALVYLGVHETRSQPSAVLQ</sequence>
<feature type="transmembrane region" description="Helical" evidence="6">
    <location>
        <begin position="127"/>
        <end position="143"/>
    </location>
</feature>
<dbReference type="InterPro" id="IPR050638">
    <property type="entry name" value="AA-Vitamin_Transporters"/>
</dbReference>
<dbReference type="PANTHER" id="PTHR32322">
    <property type="entry name" value="INNER MEMBRANE TRANSPORTER"/>
    <property type="match status" value="1"/>
</dbReference>
<evidence type="ECO:0000256" key="5">
    <source>
        <dbReference type="ARBA" id="ARBA00023136"/>
    </source>
</evidence>
<feature type="transmembrane region" description="Helical" evidence="6">
    <location>
        <begin position="181"/>
        <end position="202"/>
    </location>
</feature>
<dbReference type="InterPro" id="IPR037185">
    <property type="entry name" value="EmrE-like"/>
</dbReference>
<keyword evidence="4 6" id="KW-1133">Transmembrane helix</keyword>
<feature type="transmembrane region" description="Helical" evidence="6">
    <location>
        <begin position="70"/>
        <end position="90"/>
    </location>
</feature>
<dbReference type="SUPFAM" id="SSF103481">
    <property type="entry name" value="Multidrug resistance efflux transporter EmrE"/>
    <property type="match status" value="2"/>
</dbReference>
<dbReference type="Gene3D" id="1.10.3730.20">
    <property type="match status" value="1"/>
</dbReference>
<evidence type="ECO:0000256" key="6">
    <source>
        <dbReference type="SAM" id="Phobius"/>
    </source>
</evidence>
<dbReference type="EMBL" id="CAFAAG010000066">
    <property type="protein sequence ID" value="CAB4794913.1"/>
    <property type="molecule type" value="Genomic_DNA"/>
</dbReference>
<feature type="transmembrane region" description="Helical" evidence="6">
    <location>
        <begin position="102"/>
        <end position="120"/>
    </location>
</feature>
<feature type="transmembrane region" description="Helical" evidence="6">
    <location>
        <begin position="37"/>
        <end position="58"/>
    </location>
</feature>
<evidence type="ECO:0000256" key="1">
    <source>
        <dbReference type="ARBA" id="ARBA00004651"/>
    </source>
</evidence>
<feature type="domain" description="EamA" evidence="7">
    <location>
        <begin position="8"/>
        <end position="143"/>
    </location>
</feature>
<proteinExistence type="predicted"/>